<keyword evidence="2" id="KW-1185">Reference proteome</keyword>
<name>A0AAW8QWQ5_9ALTE</name>
<accession>A0AAW8QWQ5</accession>
<dbReference type="AlphaFoldDB" id="A0AAW8QWQ5"/>
<dbReference type="RefSeq" id="WP_311360190.1">
    <property type="nucleotide sequence ID" value="NZ_JAVRIE010000001.1"/>
</dbReference>
<organism evidence="1 2">
    <name type="scientific">Brumicola blandensis</name>
    <dbReference type="NCBI Taxonomy" id="3075611"/>
    <lineage>
        <taxon>Bacteria</taxon>
        <taxon>Pseudomonadati</taxon>
        <taxon>Pseudomonadota</taxon>
        <taxon>Gammaproteobacteria</taxon>
        <taxon>Alteromonadales</taxon>
        <taxon>Alteromonadaceae</taxon>
        <taxon>Brumicola</taxon>
    </lineage>
</organism>
<dbReference type="InterPro" id="IPR021457">
    <property type="entry name" value="DUF3108"/>
</dbReference>
<gene>
    <name evidence="1" type="ORF">RM544_02460</name>
</gene>
<evidence type="ECO:0000313" key="1">
    <source>
        <dbReference type="EMBL" id="MDT0581387.1"/>
    </source>
</evidence>
<reference evidence="1 2" key="1">
    <citation type="submission" date="2023-09" db="EMBL/GenBank/DDBJ databases">
        <authorList>
            <person name="Rey-Velasco X."/>
        </authorList>
    </citation>
    <scope>NUCLEOTIDE SEQUENCE [LARGE SCALE GENOMIC DNA]</scope>
    <source>
        <strain evidence="1 2">W409</strain>
    </source>
</reference>
<comment type="caution">
    <text evidence="1">The sequence shown here is derived from an EMBL/GenBank/DDBJ whole genome shotgun (WGS) entry which is preliminary data.</text>
</comment>
<dbReference type="EMBL" id="JAVRIE010000001">
    <property type="protein sequence ID" value="MDT0581387.1"/>
    <property type="molecule type" value="Genomic_DNA"/>
</dbReference>
<protein>
    <submittedName>
        <fullName evidence="1">DUF3108 domain-containing protein</fullName>
    </submittedName>
</protein>
<dbReference type="Pfam" id="PF11306">
    <property type="entry name" value="DUF3108"/>
    <property type="match status" value="1"/>
</dbReference>
<dbReference type="Proteomes" id="UP001249020">
    <property type="component" value="Unassembled WGS sequence"/>
</dbReference>
<evidence type="ECO:0000313" key="2">
    <source>
        <dbReference type="Proteomes" id="UP001249020"/>
    </source>
</evidence>
<sequence>MQAIKWVKGLDTLTRTMKLVGFIALIAGGYSPPALAQSESEVSLPPPFIAKYDALRHDKKIGTASLSLSLVASSTYKLDYQSKVSRFFLSDKRYETSFFNYNAGIITPTKYEFARKGTGPNKSLKVVFDKKKQEIKINKSETLKWEGEYDNQLFRIDISRQLVSGKNQFDYKFLNYRGEKRSYSIEVVKTETVDLPFGQLEAIKVKVNRDSNKRQTYAWFAPSLDFVLVRLQQFKEGEEQGDIQLSSYTKQ</sequence>
<proteinExistence type="predicted"/>